<reference evidence="3 4" key="1">
    <citation type="journal article" date="2013" name="PLoS ONE">
        <title>Genomic and secretomic analyses reveal unique features of the lignocellulolytic enzyme system of Penicillium decumbens.</title>
        <authorList>
            <person name="Liu G."/>
            <person name="Zhang L."/>
            <person name="Wei X."/>
            <person name="Zou G."/>
            <person name="Qin Y."/>
            <person name="Ma L."/>
            <person name="Li J."/>
            <person name="Zheng H."/>
            <person name="Wang S."/>
            <person name="Wang C."/>
            <person name="Xun L."/>
            <person name="Zhao G.-P."/>
            <person name="Zhou Z."/>
            <person name="Qu Y."/>
        </authorList>
    </citation>
    <scope>NUCLEOTIDE SEQUENCE [LARGE SCALE GENOMIC DNA]</scope>
    <source>
        <strain evidence="4">114-2 / CGMCC 5302</strain>
    </source>
</reference>
<dbReference type="Gene3D" id="3.40.50.12230">
    <property type="match status" value="1"/>
</dbReference>
<feature type="domain" description="FAD-dependent urate hydroxylase HpyO/Asp monooxygenase CreE-like FAD/NAD(P)-binding" evidence="2">
    <location>
        <begin position="17"/>
        <end position="165"/>
    </location>
</feature>
<organism evidence="3 4">
    <name type="scientific">Penicillium oxalicum (strain 114-2 / CGMCC 5302)</name>
    <name type="common">Penicillium decumbens</name>
    <dbReference type="NCBI Taxonomy" id="933388"/>
    <lineage>
        <taxon>Eukaryota</taxon>
        <taxon>Fungi</taxon>
        <taxon>Dikarya</taxon>
        <taxon>Ascomycota</taxon>
        <taxon>Pezizomycotina</taxon>
        <taxon>Eurotiomycetes</taxon>
        <taxon>Eurotiomycetidae</taxon>
        <taxon>Eurotiales</taxon>
        <taxon>Aspergillaceae</taxon>
        <taxon>Penicillium</taxon>
    </lineage>
</organism>
<proteinExistence type="predicted"/>
<dbReference type="SUPFAM" id="SSF53328">
    <property type="entry name" value="Formyltransferase"/>
    <property type="match status" value="1"/>
</dbReference>
<evidence type="ECO:0008006" key="5">
    <source>
        <dbReference type="Google" id="ProtNLM"/>
    </source>
</evidence>
<feature type="domain" description="Formyl transferase N-terminal" evidence="1">
    <location>
        <begin position="619"/>
        <end position="680"/>
    </location>
</feature>
<evidence type="ECO:0000313" key="3">
    <source>
        <dbReference type="EMBL" id="EPS28688.1"/>
    </source>
</evidence>
<dbReference type="HOGENOM" id="CLU_020215_1_0_1"/>
<dbReference type="Pfam" id="PF00551">
    <property type="entry name" value="Formyl_trans_N"/>
    <property type="match status" value="1"/>
</dbReference>
<dbReference type="SUPFAM" id="SSF51905">
    <property type="entry name" value="FAD/NAD(P)-binding domain"/>
    <property type="match status" value="1"/>
</dbReference>
<name>S8ARP3_PENO1</name>
<dbReference type="InterPro" id="IPR036188">
    <property type="entry name" value="FAD/NAD-bd_sf"/>
</dbReference>
<keyword evidence="4" id="KW-1185">Reference proteome</keyword>
<dbReference type="Gene3D" id="3.50.50.60">
    <property type="entry name" value="FAD/NAD(P)-binding domain"/>
    <property type="match status" value="2"/>
</dbReference>
<dbReference type="PANTHER" id="PTHR40254">
    <property type="entry name" value="BLR0577 PROTEIN"/>
    <property type="match status" value="1"/>
</dbReference>
<dbReference type="STRING" id="933388.S8ARP3"/>
<dbReference type="InterPro" id="IPR036477">
    <property type="entry name" value="Formyl_transf_N_sf"/>
</dbReference>
<dbReference type="PhylomeDB" id="S8ARP3"/>
<dbReference type="AlphaFoldDB" id="S8ARP3"/>
<dbReference type="EMBL" id="KB644411">
    <property type="protein sequence ID" value="EPS28688.1"/>
    <property type="molecule type" value="Genomic_DNA"/>
</dbReference>
<dbReference type="InterPro" id="IPR038732">
    <property type="entry name" value="HpyO/CreE_NAD-binding"/>
</dbReference>
<dbReference type="OrthoDB" id="10268103at2759"/>
<accession>S8ARP3</accession>
<evidence type="ECO:0000259" key="1">
    <source>
        <dbReference type="Pfam" id="PF00551"/>
    </source>
</evidence>
<evidence type="ECO:0000259" key="2">
    <source>
        <dbReference type="Pfam" id="PF13454"/>
    </source>
</evidence>
<gene>
    <name evidence="3" type="ORF">PDE_03634</name>
</gene>
<protein>
    <recommendedName>
        <fullName evidence="5">Formyl transferase N-terminal domain-containing protein</fullName>
    </recommendedName>
</protein>
<dbReference type="InterPro" id="IPR052189">
    <property type="entry name" value="L-asp_N-monooxygenase_NS-form"/>
</dbReference>
<evidence type="ECO:0000313" key="4">
    <source>
        <dbReference type="Proteomes" id="UP000019376"/>
    </source>
</evidence>
<dbReference type="Pfam" id="PF13454">
    <property type="entry name" value="NAD_binding_9"/>
    <property type="match status" value="1"/>
</dbReference>
<dbReference type="InterPro" id="IPR002376">
    <property type="entry name" value="Formyl_transf_N"/>
</dbReference>
<dbReference type="eggNOG" id="ENOG502RAZA">
    <property type="taxonomic scope" value="Eukaryota"/>
</dbReference>
<dbReference type="Proteomes" id="UP000019376">
    <property type="component" value="Unassembled WGS sequence"/>
</dbReference>
<dbReference type="PANTHER" id="PTHR40254:SF1">
    <property type="entry name" value="BLR0577 PROTEIN"/>
    <property type="match status" value="1"/>
</dbReference>
<sequence length="802" mass="89432">MAPIEPQSQTCQTADVAIVGGGASALAILLHLIEKGQEGNLFSKIVVFEKSALAGPGLAYSSSCQGTILNMHTDTMGLYQAKPKHFTQWRSTLTGGDFPSREEYGQYLQATWSQAIQQARQIGLGIDVINEEVHDIERLDDGRFELKVESGNRLVTQSAVLALGNFTATINSQLIGLRGFYPSPWPLSKLKMIPSDAPVLIVGSRLSAIDAATFLNENGHRGTITLMSRSGCLPKVQGPNEPYSRRYVLHDLAAQVESDPNDALLQIMRALMVELSRATDGDWSWLIDDLSPLKQLEHDINAAQTGQVQWQSVLRGTAPVIERYWASISPASQDLFMKEFYSMWMRFRHAMPVQNAKKILHMMQSSQLRVVRGSLVQWEGGRFRADTSDGIIEVDHVVEATGQECGLDHISAPLIQSALKKNLFKAQRHGGIAVDLDTLSAAPGLYAIGSLTRGTHFYVSAIDRIAAHAARISCALTKQPVPRSLHVAIFCGSDLFSQLMVSKLVPQILADGHVPFIYLPKHRAKATASPFELRELAFFERELLQQYVRPYFQDKPVSTGAAHQTVDQIRKMYGILVEDVPNINNLSFIDSLAKHHISIGLSIRCYQRFKTDIIQYFSQPRRLLNLHPGTLPAYRGVMTTVRAMKNRETHFGYSLHDIDENWDAGDVIEIRKHPIDYSKSMLGYMADVYGIGVQMARDAVDKISRGQQLSKTPQDTETSAYYTFPTPEELQDIRDSGIRLVDADQLIRIIVEAYAPPGELEKFREYVQAAVQEWYSQNAFKPDVEAPTQTLDSSVYRPSVKC</sequence>